<gene>
    <name evidence="8" type="ORF">FOXB_12199</name>
</gene>
<dbReference type="PANTHER" id="PTHR33048:SF47">
    <property type="entry name" value="INTEGRAL MEMBRANE PROTEIN-RELATED"/>
    <property type="match status" value="1"/>
</dbReference>
<dbReference type="OrthoDB" id="5329176at2759"/>
<name>F9G0L7_FUSOF</name>
<evidence type="ECO:0000256" key="5">
    <source>
        <dbReference type="ARBA" id="ARBA00038359"/>
    </source>
</evidence>
<accession>F9G0L7</accession>
<keyword evidence="2 6" id="KW-0812">Transmembrane</keyword>
<feature type="transmembrane region" description="Helical" evidence="6">
    <location>
        <begin position="136"/>
        <end position="157"/>
    </location>
</feature>
<feature type="transmembrane region" description="Helical" evidence="6">
    <location>
        <begin position="169"/>
        <end position="190"/>
    </location>
</feature>
<feature type="transmembrane region" description="Helical" evidence="6">
    <location>
        <begin position="248"/>
        <end position="269"/>
    </location>
</feature>
<evidence type="ECO:0000259" key="7">
    <source>
        <dbReference type="Pfam" id="PF20684"/>
    </source>
</evidence>
<proteinExistence type="inferred from homology"/>
<dbReference type="Pfam" id="PF20684">
    <property type="entry name" value="Fung_rhodopsin"/>
    <property type="match status" value="1"/>
</dbReference>
<dbReference type="EMBL" id="AFQF01003009">
    <property type="protein sequence ID" value="EGU77315.1"/>
    <property type="molecule type" value="Genomic_DNA"/>
</dbReference>
<feature type="domain" description="Rhodopsin" evidence="7">
    <location>
        <begin position="153"/>
        <end position="396"/>
    </location>
</feature>
<comment type="caution">
    <text evidence="8">The sequence shown here is derived from an EMBL/GenBank/DDBJ whole genome shotgun (WGS) entry which is preliminary data.</text>
</comment>
<evidence type="ECO:0000256" key="3">
    <source>
        <dbReference type="ARBA" id="ARBA00022989"/>
    </source>
</evidence>
<dbReference type="GO" id="GO:0016020">
    <property type="term" value="C:membrane"/>
    <property type="evidence" value="ECO:0007669"/>
    <property type="project" value="UniProtKB-SubCell"/>
</dbReference>
<feature type="transmembrane region" description="Helical" evidence="6">
    <location>
        <begin position="218"/>
        <end position="236"/>
    </location>
</feature>
<comment type="subcellular location">
    <subcellularLocation>
        <location evidence="1">Membrane</location>
        <topology evidence="1">Multi-pass membrane protein</topology>
    </subcellularLocation>
</comment>
<sequence>MPEPLVPGSPSTPFYPYNADQTNPSMKHYKHLRGSSGSCLHNWLNMDQALKRAFIRLTQKKPPRRISHSPYQPTKGSIKVDSSPVKACTKFSQMACFTSFPPSLITADMAVDPNIVAIFGPPPKGLDLEKNVITTYNVVVCVVLGIAVTVVALRFYVRNMKSANIEMDDWAVLVSLLCASATVAMTILAGEHGSGAHVWSIKLTTLVDVFKIVYAEPFVYALAVTSVKISILLLYRRLFPLGIDKNRLYTIMFWIAAFMTTVYPFILWITMPFACRPVSHFWNQYLGAKGKCIEVKLFFLVLGIMNMMNDIIILTVPIPRIWTLHMNNKTKISIICIMLLGSFVCVASIARIYYLWGFFQNLDATWWMGPSFAWSSLEPSVAVISACLPTLAPLFRIKRINSTSRGTPSGPTDLSKSGSKHFQLFSVNRTKGNAFGSDDDEVELTYDVGRGGTGDGSIWKNQGGSAAEQGIVVQTQVSVTHQDRKGRTSTD</sequence>
<dbReference type="InterPro" id="IPR049326">
    <property type="entry name" value="Rhodopsin_dom_fungi"/>
</dbReference>
<reference evidence="8" key="1">
    <citation type="journal article" date="2012" name="Mol. Plant Microbe Interact.">
        <title>A highly conserved effector in Fusarium oxysporum is required for full virulence on Arabidopsis.</title>
        <authorList>
            <person name="Thatcher L.F."/>
            <person name="Gardiner D.M."/>
            <person name="Kazan K."/>
            <person name="Manners J."/>
        </authorList>
    </citation>
    <scope>NUCLEOTIDE SEQUENCE [LARGE SCALE GENOMIC DNA]</scope>
    <source>
        <strain evidence="8">Fo5176</strain>
    </source>
</reference>
<feature type="transmembrane region" description="Helical" evidence="6">
    <location>
        <begin position="376"/>
        <end position="395"/>
    </location>
</feature>
<comment type="similarity">
    <text evidence="5">Belongs to the SAT4 family.</text>
</comment>
<evidence type="ECO:0000256" key="4">
    <source>
        <dbReference type="ARBA" id="ARBA00023136"/>
    </source>
</evidence>
<protein>
    <recommendedName>
        <fullName evidence="7">Rhodopsin domain-containing protein</fullName>
    </recommendedName>
</protein>
<dbReference type="InterPro" id="IPR052337">
    <property type="entry name" value="SAT4-like"/>
</dbReference>
<keyword evidence="3 6" id="KW-1133">Transmembrane helix</keyword>
<dbReference type="STRING" id="660025.F9G0L7"/>
<feature type="transmembrane region" description="Helical" evidence="6">
    <location>
        <begin position="297"/>
        <end position="322"/>
    </location>
</feature>
<dbReference type="PANTHER" id="PTHR33048">
    <property type="entry name" value="PTH11-LIKE INTEGRAL MEMBRANE PROTEIN (AFU_ORTHOLOGUE AFUA_5G11245)"/>
    <property type="match status" value="1"/>
</dbReference>
<organism evidence="8">
    <name type="scientific">Fusarium oxysporum (strain Fo5176)</name>
    <name type="common">Fusarium vascular wilt</name>
    <dbReference type="NCBI Taxonomy" id="660025"/>
    <lineage>
        <taxon>Eukaryota</taxon>
        <taxon>Fungi</taxon>
        <taxon>Dikarya</taxon>
        <taxon>Ascomycota</taxon>
        <taxon>Pezizomycotina</taxon>
        <taxon>Sordariomycetes</taxon>
        <taxon>Hypocreomycetidae</taxon>
        <taxon>Hypocreales</taxon>
        <taxon>Nectriaceae</taxon>
        <taxon>Fusarium</taxon>
        <taxon>Fusarium oxysporum species complex</taxon>
    </lineage>
</organism>
<feature type="transmembrane region" description="Helical" evidence="6">
    <location>
        <begin position="334"/>
        <end position="356"/>
    </location>
</feature>
<evidence type="ECO:0000256" key="6">
    <source>
        <dbReference type="SAM" id="Phobius"/>
    </source>
</evidence>
<evidence type="ECO:0000313" key="8">
    <source>
        <dbReference type="EMBL" id="EGU77315.1"/>
    </source>
</evidence>
<evidence type="ECO:0000256" key="2">
    <source>
        <dbReference type="ARBA" id="ARBA00022692"/>
    </source>
</evidence>
<keyword evidence="4 6" id="KW-0472">Membrane</keyword>
<dbReference type="AlphaFoldDB" id="F9G0L7"/>
<evidence type="ECO:0000256" key="1">
    <source>
        <dbReference type="ARBA" id="ARBA00004141"/>
    </source>
</evidence>